<name>A0AB74U8X3_9GAMM</name>
<gene>
    <name evidence="1" type="ORF">ABV408_02840</name>
</gene>
<dbReference type="RefSeq" id="WP_353980968.1">
    <property type="nucleotide sequence ID" value="NZ_CP159578.1"/>
</dbReference>
<evidence type="ECO:0000313" key="1">
    <source>
        <dbReference type="EMBL" id="XCJ80124.1"/>
    </source>
</evidence>
<protein>
    <submittedName>
        <fullName evidence="1">Phage tail protein</fullName>
    </submittedName>
</protein>
<dbReference type="AlphaFoldDB" id="A0AB74U8X3"/>
<dbReference type="Pfam" id="PF06891">
    <property type="entry name" value="P2_Phage_GpR"/>
    <property type="match status" value="1"/>
</dbReference>
<sequence length="164" mass="18246">MQLLNALIEHLRRTVPALQEMPNRLSAQVDEGRIRFAPGASLSQGYAVTAALTLHAYDDTLDAVMLPLLAWLSRYQPELGPEPGLRFAWAFAGEAPADLRLWVPLEERVVARHDCASGEITLDHRQPAFAHETCPAEHWQLLLRDDSAGDEGYRLVAEWDGPLA</sequence>
<reference evidence="1" key="1">
    <citation type="submission" date="2024-06" db="EMBL/GenBank/DDBJ databases">
        <title>Complete genome of Salinicola endophyticus HNIBRBA4755.</title>
        <authorList>
            <person name="Shin S.Y."/>
            <person name="Kang H."/>
            <person name="Song J."/>
        </authorList>
    </citation>
    <scope>NUCLEOTIDE SEQUENCE</scope>
    <source>
        <strain evidence="1">HNIBRBA4755</strain>
    </source>
</reference>
<dbReference type="EMBL" id="CP159578">
    <property type="protein sequence ID" value="XCJ80124.1"/>
    <property type="molecule type" value="Genomic_DNA"/>
</dbReference>
<accession>A0AB74U8X3</accession>
<dbReference type="InterPro" id="IPR009678">
    <property type="entry name" value="Phage_tail_completion_R"/>
</dbReference>
<organism evidence="1">
    <name type="scientific">Salinicola endophyticus</name>
    <dbReference type="NCBI Taxonomy" id="1949083"/>
    <lineage>
        <taxon>Bacteria</taxon>
        <taxon>Pseudomonadati</taxon>
        <taxon>Pseudomonadota</taxon>
        <taxon>Gammaproteobacteria</taxon>
        <taxon>Oceanospirillales</taxon>
        <taxon>Halomonadaceae</taxon>
        <taxon>Salinicola</taxon>
    </lineage>
</organism>
<proteinExistence type="predicted"/>